<accession>A0A5K3FUE8</accession>
<feature type="compositionally biased region" description="Low complexity" evidence="1">
    <location>
        <begin position="58"/>
        <end position="67"/>
    </location>
</feature>
<feature type="region of interest" description="Disordered" evidence="1">
    <location>
        <begin position="265"/>
        <end position="293"/>
    </location>
</feature>
<proteinExistence type="predicted"/>
<evidence type="ECO:0000256" key="1">
    <source>
        <dbReference type="SAM" id="MobiDB-lite"/>
    </source>
</evidence>
<feature type="region of interest" description="Disordered" evidence="1">
    <location>
        <begin position="121"/>
        <end position="240"/>
    </location>
</feature>
<feature type="compositionally biased region" description="Polar residues" evidence="1">
    <location>
        <begin position="169"/>
        <end position="181"/>
    </location>
</feature>
<feature type="compositionally biased region" description="Low complexity" evidence="1">
    <location>
        <begin position="90"/>
        <end position="104"/>
    </location>
</feature>
<feature type="compositionally biased region" description="Low complexity" evidence="1">
    <location>
        <begin position="195"/>
        <end position="205"/>
    </location>
</feature>
<feature type="compositionally biased region" description="Low complexity" evidence="1">
    <location>
        <begin position="227"/>
        <end position="239"/>
    </location>
</feature>
<sequence>MDVTGTDPRARTGLFLWPWAATGYPNMPSSNAGPINPQSTPPLGLSSPPMSGGGGFEQGLQHQQQQQDTSLESFYSRLPYSAGGPVPSLQQMQQHQRQQREAAAAAAAVAVSEMQGINNQSGVNRMSATGQHQPPHAPPLAPPPPPPPPPPPFDQRTLMNGRQQQQQQPPTINSASSSPLNSGAYHNPPISPGAQQQQVSQQQFQRHYSSTGSLQNASSSPLDGRISSSASPSVSSAPSYCLKRPSNEFNSATAMALALQAVAKGDRQMQPPPPMHVPPSSSVAEHLQGGGGPGGGDVFASMNSNYLFQPSMSKGPGGGLHGRGSTEAAAMAAAMAAQAARDAANEMVVDPRSAAAGGHPLGLHAGGFLPDFLSGETKLDPTGGVGLRGGFGSVDGTPTMGGGLGMMDGLPGIYGHAAKGYKCKICQHGALYYELLETGRQTVTAEHYSRKLNKPSEELAKKRPFTWQGSRRVILLLLPLHDNARPSHVGMGMFTRLGPIRLSLVAVNVARRSSEENTASSTMKDGILPLPWRYITTTTTTPSAAAALGIPHGLPPNERALEKD</sequence>
<name>A0A5K3FUE8_MESCO</name>
<feature type="region of interest" description="Disordered" evidence="1">
    <location>
        <begin position="27"/>
        <end position="104"/>
    </location>
</feature>
<organism evidence="2">
    <name type="scientific">Mesocestoides corti</name>
    <name type="common">Flatworm</name>
    <dbReference type="NCBI Taxonomy" id="53468"/>
    <lineage>
        <taxon>Eukaryota</taxon>
        <taxon>Metazoa</taxon>
        <taxon>Spiralia</taxon>
        <taxon>Lophotrochozoa</taxon>
        <taxon>Platyhelminthes</taxon>
        <taxon>Cestoda</taxon>
        <taxon>Eucestoda</taxon>
        <taxon>Cyclophyllidea</taxon>
        <taxon>Mesocestoididae</taxon>
        <taxon>Mesocestoides</taxon>
    </lineage>
</organism>
<dbReference type="SUPFAM" id="SSF101447">
    <property type="entry name" value="Formin homology 2 domain (FH2 domain)"/>
    <property type="match status" value="1"/>
</dbReference>
<feature type="compositionally biased region" description="Polar residues" evidence="1">
    <location>
        <begin position="121"/>
        <end position="132"/>
    </location>
</feature>
<reference evidence="2" key="1">
    <citation type="submission" date="2019-11" db="UniProtKB">
        <authorList>
            <consortium name="WormBaseParasite"/>
        </authorList>
    </citation>
    <scope>IDENTIFICATION</scope>
</reference>
<dbReference type="AlphaFoldDB" id="A0A5K3FUE8"/>
<feature type="compositionally biased region" description="Polar residues" evidence="1">
    <location>
        <begin position="206"/>
        <end position="221"/>
    </location>
</feature>
<feature type="compositionally biased region" description="Pro residues" evidence="1">
    <location>
        <begin position="135"/>
        <end position="153"/>
    </location>
</feature>
<dbReference type="WBParaSite" id="MCU_010682-RA">
    <property type="protein sequence ID" value="MCU_010682-RA"/>
    <property type="gene ID" value="MCU_010682"/>
</dbReference>
<evidence type="ECO:0000313" key="2">
    <source>
        <dbReference type="WBParaSite" id="MCU_010682-RA"/>
    </source>
</evidence>
<feature type="compositionally biased region" description="Low complexity" evidence="1">
    <location>
        <begin position="37"/>
        <end position="50"/>
    </location>
</feature>
<protein>
    <submittedName>
        <fullName evidence="2">Nuclear receptor domain-containing protein</fullName>
    </submittedName>
</protein>